<dbReference type="EMBL" id="JADIJS010000003">
    <property type="protein sequence ID" value="MBO1040928.1"/>
    <property type="molecule type" value="Genomic_DNA"/>
</dbReference>
<accession>A0ABS3K1Y6</accession>
<evidence type="ECO:0008006" key="3">
    <source>
        <dbReference type="Google" id="ProtNLM"/>
    </source>
</evidence>
<reference evidence="1 2" key="1">
    <citation type="submission" date="2020-10" db="EMBL/GenBank/DDBJ databases">
        <title>Genomic characterization of underground lake bacteria from Wind Cave National Park: Insight into the archetypical LuxI/LuxR and identification of LuxR solos.</title>
        <authorList>
            <person name="Wengert P.C."/>
            <person name="Savka M.A."/>
        </authorList>
    </citation>
    <scope>NUCLEOTIDE SEQUENCE [LARGE SCALE GENOMIC DNA]</scope>
    <source>
        <strain evidence="1 2">SD316</strain>
    </source>
</reference>
<protein>
    <recommendedName>
        <fullName evidence="3">Secreted protein</fullName>
    </recommendedName>
</protein>
<sequence>MNSFLFRSAVASFGFVSSYLSFGQNAHADDWGCQVILCLSNPGGPMQYGECRPPVQKLWRWLARGKSFPTCSGVGFQSSRPHHDPLYCSDGYRLTITYSDKAREASCVSTSRQIVNKSLCRHDRGWPGNSNEHITSAQWQSENGQLQCTGYLTARPLVREQPNYIDVTIDGVGKQRVWF</sequence>
<evidence type="ECO:0000313" key="1">
    <source>
        <dbReference type="EMBL" id="MBO1040928.1"/>
    </source>
</evidence>
<evidence type="ECO:0000313" key="2">
    <source>
        <dbReference type="Proteomes" id="UP000718278"/>
    </source>
</evidence>
<comment type="caution">
    <text evidence="1">The sequence shown here is derived from an EMBL/GenBank/DDBJ whole genome shotgun (WGS) entry which is preliminary data.</text>
</comment>
<gene>
    <name evidence="1" type="ORF">IPV26_14765</name>
</gene>
<name>A0ABS3K1Y6_9HYPH</name>
<organism evidence="1 2">
    <name type="scientific">Brucella pituitosa</name>
    <dbReference type="NCBI Taxonomy" id="571256"/>
    <lineage>
        <taxon>Bacteria</taxon>
        <taxon>Pseudomonadati</taxon>
        <taxon>Pseudomonadota</taxon>
        <taxon>Alphaproteobacteria</taxon>
        <taxon>Hyphomicrobiales</taxon>
        <taxon>Brucellaceae</taxon>
        <taxon>Brucella/Ochrobactrum group</taxon>
        <taxon>Brucella</taxon>
    </lineage>
</organism>
<proteinExistence type="predicted"/>
<keyword evidence="2" id="KW-1185">Reference proteome</keyword>
<dbReference type="RefSeq" id="WP_207489301.1">
    <property type="nucleotide sequence ID" value="NZ_JADIJS010000003.1"/>
</dbReference>
<dbReference type="Proteomes" id="UP000718278">
    <property type="component" value="Unassembled WGS sequence"/>
</dbReference>